<feature type="transmembrane region" description="Helical" evidence="1">
    <location>
        <begin position="32"/>
        <end position="50"/>
    </location>
</feature>
<keyword evidence="1" id="KW-0472">Membrane</keyword>
<feature type="transmembrane region" description="Helical" evidence="1">
    <location>
        <begin position="117"/>
        <end position="138"/>
    </location>
</feature>
<sequence>MTVIAVLASVLAGVFAISSIEKLEPLFKYVPPVIWAYFIPMMLTTLGITPASSPVYDWMSTYLLPFSLFLLMITVDVRAILRLGPRALFMMLVGTLGIVLGAPIAFLIFGGFFSDPVAWKGFAALSGSWIGGTANMLFVKEAVSTPDSTLAPLLVVDVVAGYGWMGILIFLSAYQTKFDNWVGASREVIDKLQGQLEEIETDRVPITLGKFIIILGLGLGATLAAQGLGAELPELGDPTVISQGTWAILIVVTVGLALSFTPARSLETDGASRIGYAALYLLLTSIGASADLKAVLDAPLYLVAGAAWLSVHVALLFGAAIISKSPLFFVATGSMANVGGAASAPIVAGVYVPSLAPVGLLMGVAGYILGVYVALFCAELLRYVHLFLI</sequence>
<organism evidence="2 3">
    <name type="scientific">Longibacter salinarum</name>
    <dbReference type="NCBI Taxonomy" id="1850348"/>
    <lineage>
        <taxon>Bacteria</taxon>
        <taxon>Pseudomonadati</taxon>
        <taxon>Rhodothermota</taxon>
        <taxon>Rhodothermia</taxon>
        <taxon>Rhodothermales</taxon>
        <taxon>Salisaetaceae</taxon>
        <taxon>Longibacter</taxon>
    </lineage>
</organism>
<dbReference type="InterPro" id="IPR008537">
    <property type="entry name" value="DUF819"/>
</dbReference>
<comment type="caution">
    <text evidence="2">The sequence shown here is derived from an EMBL/GenBank/DDBJ whole genome shotgun (WGS) entry which is preliminary data.</text>
</comment>
<feature type="transmembrane region" description="Helical" evidence="1">
    <location>
        <begin position="358"/>
        <end position="381"/>
    </location>
</feature>
<dbReference type="PANTHER" id="PTHR34289:SF8">
    <property type="entry name" value="DUF819 DOMAIN-CONTAINING PROTEIN"/>
    <property type="match status" value="1"/>
</dbReference>
<dbReference type="Proteomes" id="UP000220102">
    <property type="component" value="Unassembled WGS sequence"/>
</dbReference>
<proteinExistence type="predicted"/>
<reference evidence="2 3" key="1">
    <citation type="submission" date="2017-10" db="EMBL/GenBank/DDBJ databases">
        <title>Draft genome of Longibacter Salinarum.</title>
        <authorList>
            <person name="Goh K.M."/>
            <person name="Shamsir M.S."/>
            <person name="Lim S.W."/>
        </authorList>
    </citation>
    <scope>NUCLEOTIDE SEQUENCE [LARGE SCALE GENOMIC DNA]</scope>
    <source>
        <strain evidence="2 3">KCTC 52045</strain>
    </source>
</reference>
<dbReference type="OrthoDB" id="653763at2"/>
<feature type="transmembrane region" description="Helical" evidence="1">
    <location>
        <begin position="62"/>
        <end position="81"/>
    </location>
</feature>
<keyword evidence="1" id="KW-0812">Transmembrane</keyword>
<feature type="transmembrane region" description="Helical" evidence="1">
    <location>
        <begin position="211"/>
        <end position="228"/>
    </location>
</feature>
<feature type="transmembrane region" description="Helical" evidence="1">
    <location>
        <begin position="274"/>
        <end position="292"/>
    </location>
</feature>
<evidence type="ECO:0000313" key="2">
    <source>
        <dbReference type="EMBL" id="PEN15210.1"/>
    </source>
</evidence>
<name>A0A2A8D2U5_9BACT</name>
<keyword evidence="3" id="KW-1185">Reference proteome</keyword>
<dbReference type="EMBL" id="PDEQ01000001">
    <property type="protein sequence ID" value="PEN15210.1"/>
    <property type="molecule type" value="Genomic_DNA"/>
</dbReference>
<gene>
    <name evidence="2" type="ORF">CRI94_02715</name>
</gene>
<protein>
    <recommendedName>
        <fullName evidence="4">DUF819 family protein</fullName>
    </recommendedName>
</protein>
<evidence type="ECO:0008006" key="4">
    <source>
        <dbReference type="Google" id="ProtNLM"/>
    </source>
</evidence>
<feature type="transmembrane region" description="Helical" evidence="1">
    <location>
        <begin position="150"/>
        <end position="171"/>
    </location>
</feature>
<feature type="transmembrane region" description="Helical" evidence="1">
    <location>
        <begin position="87"/>
        <end position="110"/>
    </location>
</feature>
<dbReference type="AlphaFoldDB" id="A0A2A8D2U5"/>
<dbReference type="Pfam" id="PF05684">
    <property type="entry name" value="DUF819"/>
    <property type="match status" value="1"/>
</dbReference>
<keyword evidence="1" id="KW-1133">Transmembrane helix</keyword>
<feature type="transmembrane region" description="Helical" evidence="1">
    <location>
        <begin position="298"/>
        <end position="320"/>
    </location>
</feature>
<accession>A0A2A8D2U5</accession>
<feature type="transmembrane region" description="Helical" evidence="1">
    <location>
        <begin position="327"/>
        <end position="352"/>
    </location>
</feature>
<evidence type="ECO:0000313" key="3">
    <source>
        <dbReference type="Proteomes" id="UP000220102"/>
    </source>
</evidence>
<feature type="transmembrane region" description="Helical" evidence="1">
    <location>
        <begin position="240"/>
        <end position="262"/>
    </location>
</feature>
<evidence type="ECO:0000256" key="1">
    <source>
        <dbReference type="SAM" id="Phobius"/>
    </source>
</evidence>
<dbReference type="PANTHER" id="PTHR34289">
    <property type="entry name" value="PROTEIN, PUTATIVE (DUF819)-RELATED"/>
    <property type="match status" value="1"/>
</dbReference>